<evidence type="ECO:0000313" key="3">
    <source>
        <dbReference type="Proteomes" id="UP001153076"/>
    </source>
</evidence>
<keyword evidence="3" id="KW-1185">Reference proteome</keyword>
<evidence type="ECO:0000256" key="1">
    <source>
        <dbReference type="SAM" id="MobiDB-lite"/>
    </source>
</evidence>
<dbReference type="EMBL" id="JAKOGI010000109">
    <property type="protein sequence ID" value="KAJ8443992.1"/>
    <property type="molecule type" value="Genomic_DNA"/>
</dbReference>
<name>A0A9Q1KIQ0_9CARY</name>
<organism evidence="2 3">
    <name type="scientific">Carnegiea gigantea</name>
    <dbReference type="NCBI Taxonomy" id="171969"/>
    <lineage>
        <taxon>Eukaryota</taxon>
        <taxon>Viridiplantae</taxon>
        <taxon>Streptophyta</taxon>
        <taxon>Embryophyta</taxon>
        <taxon>Tracheophyta</taxon>
        <taxon>Spermatophyta</taxon>
        <taxon>Magnoliopsida</taxon>
        <taxon>eudicotyledons</taxon>
        <taxon>Gunneridae</taxon>
        <taxon>Pentapetalae</taxon>
        <taxon>Caryophyllales</taxon>
        <taxon>Cactineae</taxon>
        <taxon>Cactaceae</taxon>
        <taxon>Cactoideae</taxon>
        <taxon>Echinocereeae</taxon>
        <taxon>Carnegiea</taxon>
    </lineage>
</organism>
<gene>
    <name evidence="2" type="ORF">Cgig2_020838</name>
</gene>
<evidence type="ECO:0000313" key="2">
    <source>
        <dbReference type="EMBL" id="KAJ8443992.1"/>
    </source>
</evidence>
<sequence>MKGLLKGLRYISHIFDSSAKRGVRDSPGRDVPNLPKASRRQPSTESLGSVDSPIGSPSKSSKASRRRSKHKESSSPKATESSTSQDIPNIPKKSRRKKSKDGEDSTRSTKSKDKGSRRGSRHGSDDGSVKQFASDGYSSSGLTTLREEDHG</sequence>
<dbReference type="Proteomes" id="UP001153076">
    <property type="component" value="Unassembled WGS sequence"/>
</dbReference>
<comment type="caution">
    <text evidence="2">The sequence shown here is derived from an EMBL/GenBank/DDBJ whole genome shotgun (WGS) entry which is preliminary data.</text>
</comment>
<proteinExistence type="predicted"/>
<reference evidence="2" key="1">
    <citation type="submission" date="2022-04" db="EMBL/GenBank/DDBJ databases">
        <title>Carnegiea gigantea Genome sequencing and assembly v2.</title>
        <authorList>
            <person name="Copetti D."/>
            <person name="Sanderson M.J."/>
            <person name="Burquez A."/>
            <person name="Wojciechowski M.F."/>
        </authorList>
    </citation>
    <scope>NUCLEOTIDE SEQUENCE</scope>
    <source>
        <strain evidence="2">SGP5-SGP5p</strain>
        <tissue evidence="2">Aerial part</tissue>
    </source>
</reference>
<feature type="compositionally biased region" description="Low complexity" evidence="1">
    <location>
        <begin position="49"/>
        <end position="61"/>
    </location>
</feature>
<protein>
    <submittedName>
        <fullName evidence="2">Uncharacterized protein</fullName>
    </submittedName>
</protein>
<feature type="compositionally biased region" description="Low complexity" evidence="1">
    <location>
        <begin position="75"/>
        <end position="84"/>
    </location>
</feature>
<feature type="region of interest" description="Disordered" evidence="1">
    <location>
        <begin position="14"/>
        <end position="151"/>
    </location>
</feature>
<feature type="compositionally biased region" description="Basic and acidic residues" evidence="1">
    <location>
        <begin position="100"/>
        <end position="128"/>
    </location>
</feature>
<accession>A0A9Q1KIQ0</accession>
<dbReference type="AlphaFoldDB" id="A0A9Q1KIQ0"/>
<feature type="compositionally biased region" description="Basic and acidic residues" evidence="1">
    <location>
        <begin position="18"/>
        <end position="28"/>
    </location>
</feature>